<dbReference type="OrthoDB" id="9055647at2"/>
<dbReference type="PANTHER" id="PTHR30472">
    <property type="entry name" value="FERRIC ENTEROBACTIN TRANSPORT SYSTEM PERMEASE PROTEIN"/>
    <property type="match status" value="1"/>
</dbReference>
<evidence type="ECO:0000256" key="8">
    <source>
        <dbReference type="SAM" id="Phobius"/>
    </source>
</evidence>
<accession>A0A1X7AIB8</accession>
<dbReference type="FunFam" id="1.10.3470.10:FF:000001">
    <property type="entry name" value="Vitamin B12 ABC transporter permease BtuC"/>
    <property type="match status" value="1"/>
</dbReference>
<dbReference type="InterPro" id="IPR037294">
    <property type="entry name" value="ABC_BtuC-like"/>
</dbReference>
<evidence type="ECO:0000256" key="5">
    <source>
        <dbReference type="ARBA" id="ARBA00022692"/>
    </source>
</evidence>
<evidence type="ECO:0000256" key="1">
    <source>
        <dbReference type="ARBA" id="ARBA00004651"/>
    </source>
</evidence>
<reference evidence="9 10" key="1">
    <citation type="submission" date="2017-03" db="EMBL/GenBank/DDBJ databases">
        <authorList>
            <person name="Afonso C.L."/>
            <person name="Miller P.J."/>
            <person name="Scott M.A."/>
            <person name="Spackman E."/>
            <person name="Goraichik I."/>
            <person name="Dimitrov K.M."/>
            <person name="Suarez D.L."/>
            <person name="Swayne D.E."/>
        </authorList>
    </citation>
    <scope>NUCLEOTIDE SEQUENCE [LARGE SCALE GENOMIC DNA]</scope>
    <source>
        <strain evidence="9">SB41UT1</strain>
    </source>
</reference>
<dbReference type="InterPro" id="IPR000522">
    <property type="entry name" value="ABC_transptr_permease_BtuC"/>
</dbReference>
<evidence type="ECO:0000256" key="4">
    <source>
        <dbReference type="ARBA" id="ARBA00022475"/>
    </source>
</evidence>
<sequence length="350" mass="36728">MERERKVRLFILGLAILLPVTMALSIVTGSVPVSLDNFIGLVQNWLGMDVANAEEQMQAWMVVEVIRLPRTLLGVIVGSTLAACGGAMQGLFRNPLADPSIIGVSSGAALGAGVGIVLTGMLPVVMVATLQVYTVPFLAFVGGFITTIAVYKIGTTNNGTSVATMLLAGIAIGALSGAGMGILNYVADDTMLRNLTFWQMGSLGGASWEQLVFIIPIMLALQVGLISHARGLNALLLGESEARHLGFHVQRLKIRLITMTALGVGVAVSISGMIGFVGLVVPHLVRMTIGPDHRYLMPASALLGGSLLLIADVLARIVVSPAELPIGIVTALLGAPFFMSLLWKQRGRIG</sequence>
<keyword evidence="7 8" id="KW-0472">Membrane</keyword>
<feature type="transmembrane region" description="Helical" evidence="8">
    <location>
        <begin position="256"/>
        <end position="281"/>
    </location>
</feature>
<feature type="transmembrane region" description="Helical" evidence="8">
    <location>
        <begin position="104"/>
        <end position="126"/>
    </location>
</feature>
<keyword evidence="6 8" id="KW-1133">Transmembrane helix</keyword>
<evidence type="ECO:0000313" key="10">
    <source>
        <dbReference type="Proteomes" id="UP000196573"/>
    </source>
</evidence>
<feature type="transmembrane region" description="Helical" evidence="8">
    <location>
        <begin position="301"/>
        <end position="319"/>
    </location>
</feature>
<organism evidence="9 10">
    <name type="scientific">Parendozoicomonas haliclonae</name>
    <dbReference type="NCBI Taxonomy" id="1960125"/>
    <lineage>
        <taxon>Bacteria</taxon>
        <taxon>Pseudomonadati</taxon>
        <taxon>Pseudomonadota</taxon>
        <taxon>Gammaproteobacteria</taxon>
        <taxon>Oceanospirillales</taxon>
        <taxon>Endozoicomonadaceae</taxon>
        <taxon>Parendozoicomonas</taxon>
    </lineage>
</organism>
<dbReference type="GO" id="GO:0033214">
    <property type="term" value="P:siderophore-iron import into cell"/>
    <property type="evidence" value="ECO:0007669"/>
    <property type="project" value="TreeGrafter"/>
</dbReference>
<evidence type="ECO:0000256" key="3">
    <source>
        <dbReference type="ARBA" id="ARBA00022448"/>
    </source>
</evidence>
<dbReference type="EMBL" id="FWPT01000004">
    <property type="protein sequence ID" value="SMA44859.1"/>
    <property type="molecule type" value="Genomic_DNA"/>
</dbReference>
<dbReference type="Proteomes" id="UP000196573">
    <property type="component" value="Unassembled WGS sequence"/>
</dbReference>
<dbReference type="CDD" id="cd06550">
    <property type="entry name" value="TM_ABC_iron-siderophores_like"/>
    <property type="match status" value="1"/>
</dbReference>
<feature type="transmembrane region" description="Helical" evidence="8">
    <location>
        <begin position="163"/>
        <end position="187"/>
    </location>
</feature>
<dbReference type="PANTHER" id="PTHR30472:SF25">
    <property type="entry name" value="ABC TRANSPORTER PERMEASE PROTEIN MJ0876-RELATED"/>
    <property type="match status" value="1"/>
</dbReference>
<keyword evidence="3" id="KW-0813">Transport</keyword>
<evidence type="ECO:0000256" key="6">
    <source>
        <dbReference type="ARBA" id="ARBA00022989"/>
    </source>
</evidence>
<evidence type="ECO:0000313" key="9">
    <source>
        <dbReference type="EMBL" id="SMA44859.1"/>
    </source>
</evidence>
<feature type="transmembrane region" description="Helical" evidence="8">
    <location>
        <begin position="132"/>
        <end position="151"/>
    </location>
</feature>
<dbReference type="Pfam" id="PF01032">
    <property type="entry name" value="FecCD"/>
    <property type="match status" value="1"/>
</dbReference>
<name>A0A1X7AIB8_9GAMM</name>
<comment type="similarity">
    <text evidence="2">Belongs to the binding-protein-dependent transport system permease family. FecCD subfamily.</text>
</comment>
<feature type="transmembrane region" description="Helical" evidence="8">
    <location>
        <begin position="71"/>
        <end position="92"/>
    </location>
</feature>
<dbReference type="RefSeq" id="WP_087109067.1">
    <property type="nucleotide sequence ID" value="NZ_CBCSCN010000002.1"/>
</dbReference>
<dbReference type="SUPFAM" id="SSF81345">
    <property type="entry name" value="ABC transporter involved in vitamin B12 uptake, BtuC"/>
    <property type="match status" value="1"/>
</dbReference>
<feature type="transmembrane region" description="Helical" evidence="8">
    <location>
        <begin position="326"/>
        <end position="343"/>
    </location>
</feature>
<dbReference type="Gene3D" id="1.10.3470.10">
    <property type="entry name" value="ABC transporter involved in vitamin B12 uptake, BtuC"/>
    <property type="match status" value="1"/>
</dbReference>
<keyword evidence="10" id="KW-1185">Reference proteome</keyword>
<evidence type="ECO:0000256" key="2">
    <source>
        <dbReference type="ARBA" id="ARBA00007935"/>
    </source>
</evidence>
<evidence type="ECO:0000256" key="7">
    <source>
        <dbReference type="ARBA" id="ARBA00023136"/>
    </source>
</evidence>
<keyword evidence="4" id="KW-1003">Cell membrane</keyword>
<gene>
    <name evidence="9" type="primary">hmuU_1</name>
    <name evidence="9" type="ORF">EHSB41UT_01814</name>
</gene>
<proteinExistence type="inferred from homology"/>
<feature type="transmembrane region" description="Helical" evidence="8">
    <location>
        <begin position="207"/>
        <end position="226"/>
    </location>
</feature>
<comment type="subcellular location">
    <subcellularLocation>
        <location evidence="1">Cell membrane</location>
        <topology evidence="1">Multi-pass membrane protein</topology>
    </subcellularLocation>
</comment>
<dbReference type="GO" id="GO:0005886">
    <property type="term" value="C:plasma membrane"/>
    <property type="evidence" value="ECO:0007669"/>
    <property type="project" value="UniProtKB-SubCell"/>
</dbReference>
<dbReference type="GO" id="GO:0022857">
    <property type="term" value="F:transmembrane transporter activity"/>
    <property type="evidence" value="ECO:0007669"/>
    <property type="project" value="InterPro"/>
</dbReference>
<protein>
    <submittedName>
        <fullName evidence="9">Hemin transport system permease protein HmuU</fullName>
    </submittedName>
</protein>
<dbReference type="AlphaFoldDB" id="A0A1X7AIB8"/>
<keyword evidence="5 8" id="KW-0812">Transmembrane</keyword>